<evidence type="ECO:0000256" key="2">
    <source>
        <dbReference type="ARBA" id="ARBA00023015"/>
    </source>
</evidence>
<sequence length="343" mass="37622">MWQARPAASLVSSPPLWISLSFFGACMSQIEEQRLMSKIASLYYEEGLKQSEISTRLDLSQSFISRALRRALQEGVVKITVMRPQGLHLELENRLQSLYGIRQVIVVEATEPDNEESIKQAIGSAAAHYLETSLSAQDHIGISSWSSTIRAMVSHMHPQPGKQSAQEVVQLLGGVGNKGAFEATLLTQRLATLLNCPAFLLPSQSIEQSVESKQRIVEMEEVKEVLQRFDSITLAIVGIGELEPSQLLRNSGNYYTEDMLRVLAERGAVGDICLRYFDAQGKPVLEEDEEFVVSMGLPKLRSINRVLGLAGGVRKVQAIRGALLGGYLDVLITDLGTARGLAG</sequence>
<comment type="caution">
    <text evidence="7">The sequence shown here is derived from an EMBL/GenBank/DDBJ whole genome shotgun (WGS) entry which is preliminary data.</text>
</comment>
<organism evidence="7 9">
    <name type="scientific">Pseudomonas amygdali pv. ulmi</name>
    <dbReference type="NCBI Taxonomy" id="251720"/>
    <lineage>
        <taxon>Bacteria</taxon>
        <taxon>Pseudomonadati</taxon>
        <taxon>Pseudomonadota</taxon>
        <taxon>Gammaproteobacteria</taxon>
        <taxon>Pseudomonadales</taxon>
        <taxon>Pseudomonadaceae</taxon>
        <taxon>Pseudomonas</taxon>
        <taxon>Pseudomonas amygdali</taxon>
    </lineage>
</organism>
<dbReference type="PANTHER" id="PTHR34294:SF12">
    <property type="entry name" value="SUGAR-BINDING TRANSCRIPTIONAL REGULATOR"/>
    <property type="match status" value="1"/>
</dbReference>
<feature type="domain" description="RNA polymerase sigma-70 region 4" evidence="6">
    <location>
        <begin position="41"/>
        <end position="73"/>
    </location>
</feature>
<dbReference type="Proteomes" id="UP000050266">
    <property type="component" value="Unassembled WGS sequence"/>
</dbReference>
<dbReference type="Gene3D" id="1.10.10.60">
    <property type="entry name" value="Homeodomain-like"/>
    <property type="match status" value="1"/>
</dbReference>
<name>A0A0Q0DBE2_PSEA0</name>
<dbReference type="SUPFAM" id="SSF100950">
    <property type="entry name" value="NagB/RpiA/CoA transferase-like"/>
    <property type="match status" value="1"/>
</dbReference>
<dbReference type="Proteomes" id="UP000271097">
    <property type="component" value="Unassembled WGS sequence"/>
</dbReference>
<dbReference type="InterPro" id="IPR007630">
    <property type="entry name" value="RNA_pol_sigma70_r4"/>
</dbReference>
<evidence type="ECO:0000259" key="5">
    <source>
        <dbReference type="Pfam" id="PF04198"/>
    </source>
</evidence>
<dbReference type="InterPro" id="IPR051054">
    <property type="entry name" value="SorC_transcr_regulators"/>
</dbReference>
<evidence type="ECO:0000256" key="1">
    <source>
        <dbReference type="ARBA" id="ARBA00010466"/>
    </source>
</evidence>
<evidence type="ECO:0000256" key="4">
    <source>
        <dbReference type="ARBA" id="ARBA00023163"/>
    </source>
</evidence>
<dbReference type="PROSITE" id="PS51257">
    <property type="entry name" value="PROKAR_LIPOPROTEIN"/>
    <property type="match status" value="1"/>
</dbReference>
<evidence type="ECO:0000313" key="9">
    <source>
        <dbReference type="Proteomes" id="UP000050266"/>
    </source>
</evidence>
<dbReference type="InterPro" id="IPR037171">
    <property type="entry name" value="NagB/RpiA_transferase-like"/>
</dbReference>
<dbReference type="GO" id="GO:0030246">
    <property type="term" value="F:carbohydrate binding"/>
    <property type="evidence" value="ECO:0007669"/>
    <property type="project" value="InterPro"/>
</dbReference>
<dbReference type="AlphaFoldDB" id="A0A0Q0DBE2"/>
<comment type="similarity">
    <text evidence="1">Belongs to the SorC transcriptional regulatory family.</text>
</comment>
<dbReference type="InterPro" id="IPR007324">
    <property type="entry name" value="Sugar-bd_dom_put"/>
</dbReference>
<dbReference type="GO" id="GO:0003700">
    <property type="term" value="F:DNA-binding transcription factor activity"/>
    <property type="evidence" value="ECO:0007669"/>
    <property type="project" value="InterPro"/>
</dbReference>
<accession>A0A0Q0DBE2</accession>
<dbReference type="PATRIC" id="fig|251720.4.peg.6198"/>
<reference evidence="8 10" key="2">
    <citation type="submission" date="2018-08" db="EMBL/GenBank/DDBJ databases">
        <title>Recombination of ecologically and evolutionarily significant loci maintains genetic cohesion in the Pseudomonas syringae species complex.</title>
        <authorList>
            <person name="Dillon M."/>
            <person name="Thakur S."/>
            <person name="Almeida R.N.D."/>
            <person name="Weir B.S."/>
            <person name="Guttman D.S."/>
        </authorList>
    </citation>
    <scope>NUCLEOTIDE SEQUENCE [LARGE SCALE GENOMIC DNA]</scope>
    <source>
        <strain evidence="8 10">ICMP 5931</strain>
    </source>
</reference>
<dbReference type="Pfam" id="PF04545">
    <property type="entry name" value="Sigma70_r4"/>
    <property type="match status" value="1"/>
</dbReference>
<keyword evidence="4" id="KW-0804">Transcription</keyword>
<dbReference type="GO" id="GO:0003677">
    <property type="term" value="F:DNA binding"/>
    <property type="evidence" value="ECO:0007669"/>
    <property type="project" value="UniProtKB-KW"/>
</dbReference>
<keyword evidence="3" id="KW-0238">DNA-binding</keyword>
<evidence type="ECO:0000313" key="10">
    <source>
        <dbReference type="Proteomes" id="UP000271097"/>
    </source>
</evidence>
<dbReference type="EMBL" id="RBRS01000347">
    <property type="protein sequence ID" value="RMR12368.1"/>
    <property type="molecule type" value="Genomic_DNA"/>
</dbReference>
<evidence type="ECO:0000313" key="8">
    <source>
        <dbReference type="EMBL" id="RMR12368.1"/>
    </source>
</evidence>
<keyword evidence="2" id="KW-0805">Transcription regulation</keyword>
<feature type="domain" description="Sugar-binding" evidence="5">
    <location>
        <begin position="88"/>
        <end position="341"/>
    </location>
</feature>
<evidence type="ECO:0000256" key="3">
    <source>
        <dbReference type="ARBA" id="ARBA00023125"/>
    </source>
</evidence>
<dbReference type="GO" id="GO:0006352">
    <property type="term" value="P:DNA-templated transcription initiation"/>
    <property type="evidence" value="ECO:0007669"/>
    <property type="project" value="InterPro"/>
</dbReference>
<evidence type="ECO:0000259" key="6">
    <source>
        <dbReference type="Pfam" id="PF04545"/>
    </source>
</evidence>
<dbReference type="PANTHER" id="PTHR34294">
    <property type="entry name" value="TRANSCRIPTIONAL REGULATOR-RELATED"/>
    <property type="match status" value="1"/>
</dbReference>
<dbReference type="Gene3D" id="3.40.50.1360">
    <property type="match status" value="1"/>
</dbReference>
<protein>
    <submittedName>
        <fullName evidence="7">Transcriptional regulator</fullName>
    </submittedName>
</protein>
<proteinExistence type="inferred from homology"/>
<dbReference type="Pfam" id="PF04198">
    <property type="entry name" value="Sugar-bind"/>
    <property type="match status" value="1"/>
</dbReference>
<reference evidence="7 9" key="1">
    <citation type="submission" date="2015-09" db="EMBL/GenBank/DDBJ databases">
        <title>Genome announcement of multiple Pseudomonas syringae strains.</title>
        <authorList>
            <person name="Thakur S."/>
            <person name="Wang P.W."/>
            <person name="Gong Y."/>
            <person name="Weir B.S."/>
            <person name="Guttman D.S."/>
        </authorList>
    </citation>
    <scope>NUCLEOTIDE SEQUENCE [LARGE SCALE GENOMIC DNA]</scope>
    <source>
        <strain evidence="7 9">ICMP3962</strain>
    </source>
</reference>
<dbReference type="EMBL" id="LJRQ01000104">
    <property type="protein sequence ID" value="KPZ15453.1"/>
    <property type="molecule type" value="Genomic_DNA"/>
</dbReference>
<gene>
    <name evidence="7" type="ORF">ALO41_04491</name>
    <name evidence="8" type="ORF">ALP90_01447</name>
</gene>
<evidence type="ECO:0000313" key="7">
    <source>
        <dbReference type="EMBL" id="KPZ15453.1"/>
    </source>
</evidence>